<keyword evidence="1" id="KW-0808">Transferase</keyword>
<dbReference type="Gene3D" id="2.130.10.10">
    <property type="entry name" value="YVTN repeat-like/Quinoprotein amine dehydrogenase"/>
    <property type="match status" value="3"/>
</dbReference>
<evidence type="ECO:0000313" key="7">
    <source>
        <dbReference type="EMBL" id="MBB4100658.1"/>
    </source>
</evidence>
<dbReference type="EMBL" id="JACIEH010000003">
    <property type="protein sequence ID" value="MBB4100658.1"/>
    <property type="molecule type" value="Genomic_DNA"/>
</dbReference>
<evidence type="ECO:0000256" key="3">
    <source>
        <dbReference type="ARBA" id="ARBA00023012"/>
    </source>
</evidence>
<keyword evidence="3" id="KW-0902">Two-component regulatory system</keyword>
<sequence length="998" mass="107991">MLPLLQCVALCLPLLLTPIVSGAQTPPPGFSSYKHVRWGADEGAPDGINQIVQTADGYLWLAGEYLYRFDGSGFERIDWPAGASAKRASPSGLMVSRSGELWVGLRGNAGVAVYRRGALRDMGMPDPPRTIFDLVEAPDGSIWAASGMFDGQLRRLRKGRWESVGDALKLPGGAVMGLVFTRDGTLWVALTHQGGDSGALAYLAPGASRFQLAREKLSGRPHIALDPDGALWASDTTGTRLIADAYGKLATHPVHFPAAPNIRTATLAFDRGGGLWGTTASAGIFHVPAPLVPGTAPSTFGVANGLTSDFAYSAFADREGSIWIATEGGIDQFRRAAATQEPAIPADPIHGLAIATAKDGSVYINSSQALFRAAPGEAPRRILALGPGDLSMCTARDGGIWIVQPGRLLRVLGDRAEPVAGHPGNAIPTNCAEDRLGRLWVALFDRGLIWRDARGWHDAGGALAHRQAWDMIATASGDLAFTSPPDLAVVRDNQLTVMKGLGAAMIAAGTRDIFLGDARGLVRLRDGRATRLEESRFPWLAQLRGLVQTPRGETWLIGRTAISRVATADLDRAFVDPHAPLERSQFNAQDGLLSQAQHGGFTGIQSVVGGDGRLWFLNRQGAAWFDPARLARNGLVPPVRIRSLASNGQTWRDPDSLILPAGTRALDIAYAGLSLAVPQRVHFRYLLEGVDEHWVDAGARRTASYTNLGPGRYRFRVIAANNDGVWNRTGATLAFEIRPTFIQGWPFKLLCAAVLIALAWLAYSMRMRVVAGRIRLRMAERFEERERIARELHDTLLQAIQSLTLRFQLAVDDLPPKQPGRPSLIQAIDTADRVIAEGRDRVLDLRSREGGDIDQILRDLVAQQAFTAFTQTGIATRGTARPMDALALDEVTHIAGEALFNVRRHAHASRIQIEIRYGAHFTLRIMDDGIGIDPELAATGKQGHFGLAGMRERARKLRGSLAIRPLPDRGTELVLTVPGSIAYKAGRRGPFARLWSSR</sequence>
<dbReference type="InterPro" id="IPR050482">
    <property type="entry name" value="Sensor_HK_TwoCompSys"/>
</dbReference>
<keyword evidence="4" id="KW-0812">Transmembrane</keyword>
<dbReference type="CDD" id="cd16917">
    <property type="entry name" value="HATPase_UhpB-NarQ-NarX-like"/>
    <property type="match status" value="1"/>
</dbReference>
<dbReference type="Gene3D" id="1.20.5.1930">
    <property type="match status" value="1"/>
</dbReference>
<comment type="caution">
    <text evidence="7">The sequence shown here is derived from an EMBL/GenBank/DDBJ whole genome shotgun (WGS) entry which is preliminary data.</text>
</comment>
<keyword evidence="5" id="KW-0732">Signal</keyword>
<evidence type="ECO:0000313" key="8">
    <source>
        <dbReference type="Proteomes" id="UP000557392"/>
    </source>
</evidence>
<dbReference type="SUPFAM" id="SSF63829">
    <property type="entry name" value="Calcium-dependent phosphotriesterase"/>
    <property type="match status" value="1"/>
</dbReference>
<dbReference type="PANTHER" id="PTHR24421">
    <property type="entry name" value="NITRATE/NITRITE SENSOR PROTEIN NARX-RELATED"/>
    <property type="match status" value="1"/>
</dbReference>
<dbReference type="InterPro" id="IPR036890">
    <property type="entry name" value="HATPase_C_sf"/>
</dbReference>
<feature type="transmembrane region" description="Helical" evidence="4">
    <location>
        <begin position="745"/>
        <end position="763"/>
    </location>
</feature>
<dbReference type="SUPFAM" id="SSF101898">
    <property type="entry name" value="NHL repeat"/>
    <property type="match status" value="1"/>
</dbReference>
<keyword evidence="4" id="KW-0472">Membrane</keyword>
<reference evidence="7 8" key="1">
    <citation type="submission" date="2020-08" db="EMBL/GenBank/DDBJ databases">
        <title>Genomic Encyclopedia of Type Strains, Phase IV (KMG-IV): sequencing the most valuable type-strain genomes for metagenomic binning, comparative biology and taxonomic classification.</title>
        <authorList>
            <person name="Goeker M."/>
        </authorList>
    </citation>
    <scope>NUCLEOTIDE SEQUENCE [LARGE SCALE GENOMIC DNA]</scope>
    <source>
        <strain evidence="7 8">DSM 101806</strain>
    </source>
</reference>
<organism evidence="7 8">
    <name type="scientific">Sphingomonas kyeonggiensis</name>
    <dbReference type="NCBI Taxonomy" id="1268553"/>
    <lineage>
        <taxon>Bacteria</taxon>
        <taxon>Pseudomonadati</taxon>
        <taxon>Pseudomonadota</taxon>
        <taxon>Alphaproteobacteria</taxon>
        <taxon>Sphingomonadales</taxon>
        <taxon>Sphingomonadaceae</taxon>
        <taxon>Sphingomonas</taxon>
    </lineage>
</organism>
<name>A0A7W6NYS9_9SPHN</name>
<accession>A0A7W6NYS9</accession>
<dbReference type="GO" id="GO:0000155">
    <property type="term" value="F:phosphorelay sensor kinase activity"/>
    <property type="evidence" value="ECO:0007669"/>
    <property type="project" value="InterPro"/>
</dbReference>
<feature type="chain" id="PRO_5030760930" evidence="5">
    <location>
        <begin position="24"/>
        <end position="998"/>
    </location>
</feature>
<protein>
    <submittedName>
        <fullName evidence="7">Signal transduction histidine kinase/ligand-binding sensor domain-containing protein</fullName>
    </submittedName>
</protein>
<dbReference type="InterPro" id="IPR011123">
    <property type="entry name" value="Y_Y_Y"/>
</dbReference>
<dbReference type="AlphaFoldDB" id="A0A7W6NYS9"/>
<dbReference type="Gene3D" id="3.30.565.10">
    <property type="entry name" value="Histidine kinase-like ATPase, C-terminal domain"/>
    <property type="match status" value="1"/>
</dbReference>
<dbReference type="SUPFAM" id="SSF55874">
    <property type="entry name" value="ATPase domain of HSP90 chaperone/DNA topoisomerase II/histidine kinase"/>
    <property type="match status" value="1"/>
</dbReference>
<dbReference type="Gene3D" id="2.60.40.10">
    <property type="entry name" value="Immunoglobulins"/>
    <property type="match status" value="1"/>
</dbReference>
<dbReference type="InterPro" id="IPR003594">
    <property type="entry name" value="HATPase_dom"/>
</dbReference>
<evidence type="ECO:0000256" key="4">
    <source>
        <dbReference type="SAM" id="Phobius"/>
    </source>
</evidence>
<dbReference type="Proteomes" id="UP000557392">
    <property type="component" value="Unassembled WGS sequence"/>
</dbReference>
<feature type="signal peptide" evidence="5">
    <location>
        <begin position="1"/>
        <end position="23"/>
    </location>
</feature>
<dbReference type="InterPro" id="IPR013783">
    <property type="entry name" value="Ig-like_fold"/>
</dbReference>
<keyword evidence="2 7" id="KW-0418">Kinase</keyword>
<dbReference type="Pfam" id="PF07495">
    <property type="entry name" value="Y_Y_Y"/>
    <property type="match status" value="1"/>
</dbReference>
<keyword evidence="4" id="KW-1133">Transmembrane helix</keyword>
<feature type="domain" description="Histidine kinase/HSP90-like ATPase" evidence="6">
    <location>
        <begin position="886"/>
        <end position="981"/>
    </location>
</feature>
<evidence type="ECO:0000256" key="2">
    <source>
        <dbReference type="ARBA" id="ARBA00022777"/>
    </source>
</evidence>
<keyword evidence="8" id="KW-1185">Reference proteome</keyword>
<dbReference type="InterPro" id="IPR015943">
    <property type="entry name" value="WD40/YVTN_repeat-like_dom_sf"/>
</dbReference>
<dbReference type="InterPro" id="IPR011712">
    <property type="entry name" value="Sig_transdc_His_kin_sub3_dim/P"/>
</dbReference>
<dbReference type="RefSeq" id="WP_183999938.1">
    <property type="nucleotide sequence ID" value="NZ_JACIEH010000003.1"/>
</dbReference>
<dbReference type="SMART" id="SM00387">
    <property type="entry name" value="HATPase_c"/>
    <property type="match status" value="1"/>
</dbReference>
<proteinExistence type="predicted"/>
<evidence type="ECO:0000259" key="6">
    <source>
        <dbReference type="SMART" id="SM00387"/>
    </source>
</evidence>
<evidence type="ECO:0000256" key="1">
    <source>
        <dbReference type="ARBA" id="ARBA00022679"/>
    </source>
</evidence>
<gene>
    <name evidence="7" type="ORF">GGR46_004230</name>
</gene>
<dbReference type="GO" id="GO:0016020">
    <property type="term" value="C:membrane"/>
    <property type="evidence" value="ECO:0007669"/>
    <property type="project" value="InterPro"/>
</dbReference>
<evidence type="ECO:0000256" key="5">
    <source>
        <dbReference type="SAM" id="SignalP"/>
    </source>
</evidence>
<dbReference type="PANTHER" id="PTHR24421:SF62">
    <property type="entry name" value="SENSORY TRANSDUCTION HISTIDINE KINASE"/>
    <property type="match status" value="1"/>
</dbReference>
<dbReference type="GO" id="GO:0046983">
    <property type="term" value="F:protein dimerization activity"/>
    <property type="evidence" value="ECO:0007669"/>
    <property type="project" value="InterPro"/>
</dbReference>
<dbReference type="Pfam" id="PF02518">
    <property type="entry name" value="HATPase_c"/>
    <property type="match status" value="1"/>
</dbReference>
<dbReference type="Pfam" id="PF07730">
    <property type="entry name" value="HisKA_3"/>
    <property type="match status" value="1"/>
</dbReference>